<evidence type="ECO:0000313" key="2">
    <source>
        <dbReference type="Proteomes" id="UP001617689"/>
    </source>
</evidence>
<sequence>MDNYFFVEGDNGRIQIDDNFKNLALVKKITIPANINWTELNDRHYSDGVLVAFRPSIQNGSSDPSDDNGYLAPEYRVSNGVLWLNNYLWGSPPPMDFYIFDEAEPPLEHDAGLAIYNAMGEPIYSTNNNYLRVVELRTDNLGYYIPQPISNPITPPVLIGEYADKVAIAVVGEAHAVGEGVGDRWDFHQTIKFVGDKIYAKYRFEESNSSAGIGSHEQNTFSLMIIRVD</sequence>
<dbReference type="EMBL" id="JBIXLL010000001">
    <property type="protein sequence ID" value="MFJ5427669.1"/>
    <property type="molecule type" value="Genomic_DNA"/>
</dbReference>
<keyword evidence="2" id="KW-1185">Reference proteome</keyword>
<dbReference type="RefSeq" id="WP_400393674.1">
    <property type="nucleotide sequence ID" value="NZ_JBIXLL010000001.1"/>
</dbReference>
<reference evidence="1 2" key="1">
    <citation type="submission" date="2024-10" db="EMBL/GenBank/DDBJ databases">
        <authorList>
            <person name="Lu C.-H."/>
        </authorList>
    </citation>
    <scope>NUCLEOTIDE SEQUENCE [LARGE SCALE GENOMIC DNA]</scope>
    <source>
        <strain evidence="1 2">22ZTDG03-2</strain>
    </source>
</reference>
<proteinExistence type="predicted"/>
<gene>
    <name evidence="1" type="ORF">ACIPUP_00675</name>
</gene>
<evidence type="ECO:0000313" key="1">
    <source>
        <dbReference type="EMBL" id="MFJ5427669.1"/>
    </source>
</evidence>
<name>A0ABW8G4S4_9GAMM</name>
<dbReference type="Proteomes" id="UP001617689">
    <property type="component" value="Unassembled WGS sequence"/>
</dbReference>
<comment type="caution">
    <text evidence="1">The sequence shown here is derived from an EMBL/GenBank/DDBJ whole genome shotgun (WGS) entry which is preliminary data.</text>
</comment>
<accession>A0ABW8G4S4</accession>
<organism evidence="1 2">
    <name type="scientific">Pectobacterium actinidiae</name>
    <dbReference type="NCBI Taxonomy" id="1507808"/>
    <lineage>
        <taxon>Bacteria</taxon>
        <taxon>Pseudomonadati</taxon>
        <taxon>Pseudomonadota</taxon>
        <taxon>Gammaproteobacteria</taxon>
        <taxon>Enterobacterales</taxon>
        <taxon>Pectobacteriaceae</taxon>
        <taxon>Pectobacterium</taxon>
    </lineage>
</organism>
<protein>
    <submittedName>
        <fullName evidence="1">Uncharacterized protein</fullName>
    </submittedName>
</protein>